<proteinExistence type="predicted"/>
<reference evidence="1 2" key="2">
    <citation type="submission" date="2018-11" db="EMBL/GenBank/DDBJ databases">
        <authorList>
            <consortium name="Pathogen Informatics"/>
        </authorList>
    </citation>
    <scope>NUCLEOTIDE SEQUENCE [LARGE SCALE GENOMIC DNA]</scope>
</reference>
<name>A0A183UCE5_TOXCA</name>
<evidence type="ECO:0000313" key="2">
    <source>
        <dbReference type="Proteomes" id="UP000050794"/>
    </source>
</evidence>
<accession>A0A183UCE5</accession>
<dbReference type="AlphaFoldDB" id="A0A183UCE5"/>
<organism evidence="2 3">
    <name type="scientific">Toxocara canis</name>
    <name type="common">Canine roundworm</name>
    <dbReference type="NCBI Taxonomy" id="6265"/>
    <lineage>
        <taxon>Eukaryota</taxon>
        <taxon>Metazoa</taxon>
        <taxon>Ecdysozoa</taxon>
        <taxon>Nematoda</taxon>
        <taxon>Chromadorea</taxon>
        <taxon>Rhabditida</taxon>
        <taxon>Spirurina</taxon>
        <taxon>Ascaridomorpha</taxon>
        <taxon>Ascaridoidea</taxon>
        <taxon>Toxocaridae</taxon>
        <taxon>Toxocara</taxon>
    </lineage>
</organism>
<reference evidence="3" key="1">
    <citation type="submission" date="2016-06" db="UniProtKB">
        <authorList>
            <consortium name="WormBaseParasite"/>
        </authorList>
    </citation>
    <scope>IDENTIFICATION</scope>
</reference>
<evidence type="ECO:0000313" key="1">
    <source>
        <dbReference type="EMBL" id="VDM37459.1"/>
    </source>
</evidence>
<keyword evidence="2" id="KW-1185">Reference proteome</keyword>
<dbReference type="Proteomes" id="UP000050794">
    <property type="component" value="Unassembled WGS sequence"/>
</dbReference>
<protein>
    <submittedName>
        <fullName evidence="1 3">Uncharacterized protein</fullName>
    </submittedName>
</protein>
<evidence type="ECO:0000313" key="3">
    <source>
        <dbReference type="WBParaSite" id="TCNE_0000616501-mRNA-1"/>
    </source>
</evidence>
<dbReference type="EMBL" id="UYWY01019448">
    <property type="protein sequence ID" value="VDM37459.1"/>
    <property type="molecule type" value="Genomic_DNA"/>
</dbReference>
<gene>
    <name evidence="1" type="ORF">TCNE_LOCUS6165</name>
</gene>
<dbReference type="WBParaSite" id="TCNE_0000616501-mRNA-1">
    <property type="protein sequence ID" value="TCNE_0000616501-mRNA-1"/>
    <property type="gene ID" value="TCNE_0000616501"/>
</dbReference>
<sequence>MMDVERQGKARPVAKEFRERASARCDAVRDQCTVLSVRMHLLCGCVTTRLLVETMNPFAGVAEGSAISPLAKAIHAQVNQRRILDQKLFTG</sequence>